<feature type="compositionally biased region" description="Polar residues" evidence="8">
    <location>
        <begin position="79"/>
        <end position="91"/>
    </location>
</feature>
<protein>
    <recommendedName>
        <fullName evidence="10">Amino acid permease/ SLC12A domain-containing protein</fullName>
    </recommendedName>
</protein>
<keyword evidence="6 9" id="KW-1133">Transmembrane helix</keyword>
<dbReference type="Gene3D" id="1.20.1740.10">
    <property type="entry name" value="Amino acid/polyamine transporter I"/>
    <property type="match status" value="1"/>
</dbReference>
<dbReference type="InterPro" id="IPR004762">
    <property type="entry name" value="Amino_acid_permease_fungi"/>
</dbReference>
<feature type="region of interest" description="Disordered" evidence="8">
    <location>
        <begin position="79"/>
        <end position="116"/>
    </location>
</feature>
<keyword evidence="12" id="KW-1185">Reference proteome</keyword>
<name>A0ABN8WPQ4_SACUV</name>
<gene>
    <name evidence="11" type="primary">SUVZ03G0420</name>
    <name evidence="11" type="ORF">SUVZ_03G0420</name>
</gene>
<comment type="similarity">
    <text evidence="2">Belongs to the amino acid-polyamine-organocation (APC) superfamily. YAT (TC 2.A.3.10) family.</text>
</comment>
<evidence type="ECO:0000259" key="10">
    <source>
        <dbReference type="Pfam" id="PF00324"/>
    </source>
</evidence>
<feature type="transmembrane region" description="Helical" evidence="9">
    <location>
        <begin position="408"/>
        <end position="433"/>
    </location>
</feature>
<feature type="domain" description="Amino acid permease/ SLC12A" evidence="10">
    <location>
        <begin position="125"/>
        <end position="590"/>
    </location>
</feature>
<keyword evidence="4 9" id="KW-0812">Transmembrane</keyword>
<accession>A0ABN8WPQ4</accession>
<feature type="compositionally biased region" description="Acidic residues" evidence="8">
    <location>
        <begin position="25"/>
        <end position="35"/>
    </location>
</feature>
<sequence>MSSSTSPYELKELKNSSTEVHAVEQENEIEYFETDSNDRPSQQPHLDYEQHNTSAVRRFIDSFKRADQDEEQETEIAQMNDLTSAISPSSRQHPHELEKDETTDKIAPHTGHKSDSLKKTIQPRHVLMIALGTGIGTGLLVGNGTALVHAGPAGLLIGYAIMGSILYCIIQACGELALVYSNLTGGYNAYPSFLVDDGFGFAVAWVYCLQWLCVCPLELVTASMTIKYWTTSVNPDVFVIIFYVLVITINIFGARGYAEAEFFFNCCKILMMTGFFILGIIIDVGGAGNDGFIGGKYWHDPGAFNGVHAIDRFKGVVATLVTAAFAFGGSEFIAITTAEQSNPRKAIPGAAKQMIYRILFLFLATIIIVGFLVPYNSDQLLGSGGSGTKASPYVIAIASHGVRVAPHFVNAVILLSVLSMANSSFYSSARLFLTLSEQGYAPKMFSYIDRAGRPLIAMCVSALFAVIAFCAASPKEDQVFTWLLAISGLSQLFTWTAICLSHIRFRRAMKVQGRSLGELGFKSQTGVWGSIYSCVMMILILIGQFWVAIAPIGEGKLDAQAFFENYLAMPILIALYVGYKMWNKDWKLFIRADKIDLTSHRQIFDEELIKQEDDEYRERLRTGPYWRRVLAFWC</sequence>
<keyword evidence="7 9" id="KW-0472">Membrane</keyword>
<feature type="transmembrane region" description="Helical" evidence="9">
    <location>
        <begin position="126"/>
        <end position="150"/>
    </location>
</feature>
<dbReference type="EMBL" id="OX365930">
    <property type="protein sequence ID" value="CAI4058329.1"/>
    <property type="molecule type" value="Genomic_DNA"/>
</dbReference>
<feature type="transmembrane region" description="Helical" evidence="9">
    <location>
        <begin position="480"/>
        <end position="505"/>
    </location>
</feature>
<dbReference type="PROSITE" id="PS00218">
    <property type="entry name" value="AMINO_ACID_PERMEASE_1"/>
    <property type="match status" value="1"/>
</dbReference>
<feature type="transmembrane region" description="Helical" evidence="9">
    <location>
        <begin position="355"/>
        <end position="375"/>
    </location>
</feature>
<feature type="transmembrane region" description="Helical" evidence="9">
    <location>
        <begin position="454"/>
        <end position="474"/>
    </location>
</feature>
<feature type="transmembrane region" description="Helical" evidence="9">
    <location>
        <begin position="269"/>
        <end position="288"/>
    </location>
</feature>
<evidence type="ECO:0000313" key="12">
    <source>
        <dbReference type="Proteomes" id="UP001162085"/>
    </source>
</evidence>
<feature type="transmembrane region" description="Helical" evidence="9">
    <location>
        <begin position="526"/>
        <end position="549"/>
    </location>
</feature>
<evidence type="ECO:0000256" key="5">
    <source>
        <dbReference type="ARBA" id="ARBA00022970"/>
    </source>
</evidence>
<dbReference type="NCBIfam" id="TIGR00913">
    <property type="entry name" value="2A0310"/>
    <property type="match status" value="1"/>
</dbReference>
<feature type="region of interest" description="Disordered" evidence="8">
    <location>
        <begin position="1"/>
        <end position="54"/>
    </location>
</feature>
<keyword evidence="5" id="KW-0029">Amino-acid transport</keyword>
<organism evidence="11 12">
    <name type="scientific">Saccharomyces uvarum</name>
    <name type="common">Yeast</name>
    <name type="synonym">Saccharomyces bayanus var. uvarum</name>
    <dbReference type="NCBI Taxonomy" id="230603"/>
    <lineage>
        <taxon>Eukaryota</taxon>
        <taxon>Fungi</taxon>
        <taxon>Dikarya</taxon>
        <taxon>Ascomycota</taxon>
        <taxon>Saccharomycotina</taxon>
        <taxon>Saccharomycetes</taxon>
        <taxon>Saccharomycetales</taxon>
        <taxon>Saccharomycetaceae</taxon>
        <taxon>Saccharomyces</taxon>
    </lineage>
</organism>
<evidence type="ECO:0000313" key="11">
    <source>
        <dbReference type="EMBL" id="CAI4058329.1"/>
    </source>
</evidence>
<dbReference type="InterPro" id="IPR050524">
    <property type="entry name" value="APC_YAT"/>
</dbReference>
<evidence type="ECO:0000256" key="8">
    <source>
        <dbReference type="SAM" id="MobiDB-lite"/>
    </source>
</evidence>
<proteinExistence type="inferred from homology"/>
<feature type="transmembrane region" description="Helical" evidence="9">
    <location>
        <begin position="156"/>
        <end position="180"/>
    </location>
</feature>
<comment type="subcellular location">
    <subcellularLocation>
        <location evidence="1">Membrane</location>
        <topology evidence="1">Multi-pass membrane protein</topology>
    </subcellularLocation>
</comment>
<dbReference type="PANTHER" id="PTHR43341">
    <property type="entry name" value="AMINO ACID PERMEASE"/>
    <property type="match status" value="1"/>
</dbReference>
<evidence type="ECO:0000256" key="7">
    <source>
        <dbReference type="ARBA" id="ARBA00023136"/>
    </source>
</evidence>
<dbReference type="InterPro" id="IPR004840">
    <property type="entry name" value="Amino_acid_permease_CS"/>
</dbReference>
<feature type="compositionally biased region" description="Basic and acidic residues" evidence="8">
    <location>
        <begin position="93"/>
        <end position="116"/>
    </location>
</feature>
<feature type="transmembrane region" description="Helical" evidence="9">
    <location>
        <begin position="315"/>
        <end position="334"/>
    </location>
</feature>
<evidence type="ECO:0000256" key="2">
    <source>
        <dbReference type="ARBA" id="ARBA00006983"/>
    </source>
</evidence>
<evidence type="ECO:0000256" key="6">
    <source>
        <dbReference type="ARBA" id="ARBA00022989"/>
    </source>
</evidence>
<dbReference type="Proteomes" id="UP001162085">
    <property type="component" value="Chromosome 3"/>
</dbReference>
<dbReference type="Pfam" id="PF00324">
    <property type="entry name" value="AA_permease"/>
    <property type="match status" value="1"/>
</dbReference>
<feature type="transmembrane region" description="Helical" evidence="9">
    <location>
        <begin position="201"/>
        <end position="226"/>
    </location>
</feature>
<dbReference type="PANTHER" id="PTHR43341:SF17">
    <property type="entry name" value="GENERAL AMINO ACID PERMEASE AGP1-RELATED"/>
    <property type="match status" value="1"/>
</dbReference>
<keyword evidence="3" id="KW-0813">Transport</keyword>
<feature type="transmembrane region" description="Helical" evidence="9">
    <location>
        <begin position="561"/>
        <end position="579"/>
    </location>
</feature>
<dbReference type="InterPro" id="IPR004841">
    <property type="entry name" value="AA-permease/SLC12A_dom"/>
</dbReference>
<reference evidence="11" key="1">
    <citation type="submission" date="2022-10" db="EMBL/GenBank/DDBJ databases">
        <authorList>
            <person name="Byrne P K."/>
        </authorList>
    </citation>
    <scope>NUCLEOTIDE SEQUENCE</scope>
    <source>
        <strain evidence="11">ZP964</strain>
    </source>
</reference>
<evidence type="ECO:0000256" key="9">
    <source>
        <dbReference type="SAM" id="Phobius"/>
    </source>
</evidence>
<evidence type="ECO:0000256" key="1">
    <source>
        <dbReference type="ARBA" id="ARBA00004141"/>
    </source>
</evidence>
<evidence type="ECO:0000256" key="4">
    <source>
        <dbReference type="ARBA" id="ARBA00022692"/>
    </source>
</evidence>
<feature type="transmembrane region" description="Helical" evidence="9">
    <location>
        <begin position="238"/>
        <end position="257"/>
    </location>
</feature>
<evidence type="ECO:0000256" key="3">
    <source>
        <dbReference type="ARBA" id="ARBA00022448"/>
    </source>
</evidence>